<proteinExistence type="predicted"/>
<evidence type="ECO:0000313" key="4">
    <source>
        <dbReference type="Proteomes" id="UP001595921"/>
    </source>
</evidence>
<evidence type="ECO:0000313" key="3">
    <source>
        <dbReference type="EMBL" id="MFC4356695.1"/>
    </source>
</evidence>
<dbReference type="Pfam" id="PF24042">
    <property type="entry name" value="DUF7351"/>
    <property type="match status" value="1"/>
</dbReference>
<dbReference type="RefSeq" id="WP_267625134.1">
    <property type="nucleotide sequence ID" value="NZ_JAODIW010000010.1"/>
</dbReference>
<feature type="domain" description="DUF7351" evidence="2">
    <location>
        <begin position="121"/>
        <end position="318"/>
    </location>
</feature>
<gene>
    <name evidence="3" type="ORF">ACFO0N_01895</name>
</gene>
<protein>
    <recommendedName>
        <fullName evidence="5">Helix-turn-helix domain-containing protein</fullName>
    </recommendedName>
</protein>
<dbReference type="InterPro" id="IPR055775">
    <property type="entry name" value="DUF7351"/>
</dbReference>
<dbReference type="EMBL" id="JBHSDS010000002">
    <property type="protein sequence ID" value="MFC4356695.1"/>
    <property type="molecule type" value="Genomic_DNA"/>
</dbReference>
<feature type="domain" description="DUF7347" evidence="1">
    <location>
        <begin position="22"/>
        <end position="102"/>
    </location>
</feature>
<keyword evidence="4" id="KW-1185">Reference proteome</keyword>
<organism evidence="3 4">
    <name type="scientific">Halobium salinum</name>
    <dbReference type="NCBI Taxonomy" id="1364940"/>
    <lineage>
        <taxon>Archaea</taxon>
        <taxon>Methanobacteriati</taxon>
        <taxon>Methanobacteriota</taxon>
        <taxon>Stenosarchaea group</taxon>
        <taxon>Halobacteria</taxon>
        <taxon>Halobacteriales</taxon>
        <taxon>Haloferacaceae</taxon>
        <taxon>Halobium</taxon>
    </lineage>
</organism>
<accession>A0ABD5P7I0</accession>
<sequence length="327" mass="35719">MQREGTTSAPERATETVGGRAADAFAKLGNEIRLTILLTLWEAYEPFTDDDGLTFTELRERVGVTDSGRFNYHLEQVTGEFVEETDTGYALHGAGHKVVRAVVAGVGVDDPELDTEGVEIPCPHCGSPEVVDYEDRKLWAVCPDCGPDGEELTLMETDFDPAGVAGRTAAEVVRANGTQEVQKNAMRLAGVCPECSGVVDSRFEVCDDHRDGDRACPNCGRVSRVLVRFECSVCKNEMQGPATVAAASHPTGQSFALEHGLERGFGADEVPLERLVELEESMDYDHAVVSTDPLRVRTTLRHEDGDELAFVFDENVDVVETTRQRRA</sequence>
<dbReference type="Pfam" id="PF24038">
    <property type="entry name" value="DUF7347"/>
    <property type="match status" value="1"/>
</dbReference>
<evidence type="ECO:0008006" key="5">
    <source>
        <dbReference type="Google" id="ProtNLM"/>
    </source>
</evidence>
<evidence type="ECO:0000259" key="1">
    <source>
        <dbReference type="Pfam" id="PF24038"/>
    </source>
</evidence>
<evidence type="ECO:0000259" key="2">
    <source>
        <dbReference type="Pfam" id="PF24042"/>
    </source>
</evidence>
<dbReference type="AlphaFoldDB" id="A0ABD5P7I0"/>
<dbReference type="InterPro" id="IPR055771">
    <property type="entry name" value="DUF7347"/>
</dbReference>
<dbReference type="Proteomes" id="UP001595921">
    <property type="component" value="Unassembled WGS sequence"/>
</dbReference>
<reference evidence="3 4" key="1">
    <citation type="journal article" date="2019" name="Int. J. Syst. Evol. Microbiol.">
        <title>The Global Catalogue of Microorganisms (GCM) 10K type strain sequencing project: providing services to taxonomists for standard genome sequencing and annotation.</title>
        <authorList>
            <consortium name="The Broad Institute Genomics Platform"/>
            <consortium name="The Broad Institute Genome Sequencing Center for Infectious Disease"/>
            <person name="Wu L."/>
            <person name="Ma J."/>
        </authorList>
    </citation>
    <scope>NUCLEOTIDE SEQUENCE [LARGE SCALE GENOMIC DNA]</scope>
    <source>
        <strain evidence="3 4">CGMCC 1.12553</strain>
    </source>
</reference>
<comment type="caution">
    <text evidence="3">The sequence shown here is derived from an EMBL/GenBank/DDBJ whole genome shotgun (WGS) entry which is preliminary data.</text>
</comment>
<name>A0ABD5P7I0_9EURY</name>